<reference evidence="1 2" key="1">
    <citation type="journal article" date="2020" name="IScience">
        <title>Genome Sequencing of the Endangered Kingdonia uniflora (Circaeasteraceae, Ranunculales) Reveals Potential Mechanisms of Evolutionary Specialization.</title>
        <authorList>
            <person name="Sun Y."/>
            <person name="Deng T."/>
            <person name="Zhang A."/>
            <person name="Moore M.J."/>
            <person name="Landis J.B."/>
            <person name="Lin N."/>
            <person name="Zhang H."/>
            <person name="Zhang X."/>
            <person name="Huang J."/>
            <person name="Zhang X."/>
            <person name="Sun H."/>
            <person name="Wang H."/>
        </authorList>
    </citation>
    <scope>NUCLEOTIDE SEQUENCE [LARGE SCALE GENOMIC DNA]</scope>
    <source>
        <strain evidence="1">TB1705</strain>
        <tissue evidence="1">Leaf</tissue>
    </source>
</reference>
<evidence type="ECO:0000313" key="1">
    <source>
        <dbReference type="EMBL" id="KAF6142601.1"/>
    </source>
</evidence>
<comment type="caution">
    <text evidence="1">The sequence shown here is derived from an EMBL/GenBank/DDBJ whole genome shotgun (WGS) entry which is preliminary data.</text>
</comment>
<protein>
    <submittedName>
        <fullName evidence="1">Uncharacterized protein</fullName>
    </submittedName>
</protein>
<evidence type="ECO:0000313" key="2">
    <source>
        <dbReference type="Proteomes" id="UP000541444"/>
    </source>
</evidence>
<gene>
    <name evidence="1" type="ORF">GIB67_015087</name>
</gene>
<dbReference type="AlphaFoldDB" id="A0A7J7LIU9"/>
<sequence length="75" mass="8026">FLCHFNSIGTTLSGASVPVVKFGLGSVFRSSSSTTFSTNTSSFTKHITGRLLVHPNSTTHLIHYRSLIGSPNSTK</sequence>
<accession>A0A7J7LIU9</accession>
<dbReference type="Proteomes" id="UP000541444">
    <property type="component" value="Unassembled WGS sequence"/>
</dbReference>
<dbReference type="EMBL" id="JACGCM010002249">
    <property type="protein sequence ID" value="KAF6142601.1"/>
    <property type="molecule type" value="Genomic_DNA"/>
</dbReference>
<keyword evidence="2" id="KW-1185">Reference proteome</keyword>
<name>A0A7J7LIU9_9MAGN</name>
<proteinExistence type="predicted"/>
<organism evidence="1 2">
    <name type="scientific">Kingdonia uniflora</name>
    <dbReference type="NCBI Taxonomy" id="39325"/>
    <lineage>
        <taxon>Eukaryota</taxon>
        <taxon>Viridiplantae</taxon>
        <taxon>Streptophyta</taxon>
        <taxon>Embryophyta</taxon>
        <taxon>Tracheophyta</taxon>
        <taxon>Spermatophyta</taxon>
        <taxon>Magnoliopsida</taxon>
        <taxon>Ranunculales</taxon>
        <taxon>Circaeasteraceae</taxon>
        <taxon>Kingdonia</taxon>
    </lineage>
</organism>
<feature type="non-terminal residue" evidence="1">
    <location>
        <position position="1"/>
    </location>
</feature>